<evidence type="ECO:0000313" key="8">
    <source>
        <dbReference type="Proteomes" id="UP000238413"/>
    </source>
</evidence>
<evidence type="ECO:0000256" key="3">
    <source>
        <dbReference type="ARBA" id="ARBA00022989"/>
    </source>
</evidence>
<dbReference type="InterPro" id="IPR004695">
    <property type="entry name" value="SLAC1/Mae1/Ssu1/TehA"/>
</dbReference>
<feature type="transmembrane region" description="Helical" evidence="6">
    <location>
        <begin position="295"/>
        <end position="312"/>
    </location>
</feature>
<reference evidence="7 8" key="1">
    <citation type="submission" date="2018-02" db="EMBL/GenBank/DDBJ databases">
        <title>Complete genome sequence of Streptomyces dengpaensis, the producer of angucyclines.</title>
        <authorList>
            <person name="Yumei L."/>
        </authorList>
    </citation>
    <scope>NUCLEOTIDE SEQUENCE [LARGE SCALE GENOMIC DNA]</scope>
    <source>
        <strain evidence="7 8">XZHG99</strain>
    </source>
</reference>
<evidence type="ECO:0000256" key="6">
    <source>
        <dbReference type="SAM" id="Phobius"/>
    </source>
</evidence>
<protein>
    <submittedName>
        <fullName evidence="7">Uncharacterized protein</fullName>
    </submittedName>
</protein>
<name>A0ABM6SQT4_9ACTN</name>
<keyword evidence="8" id="KW-1185">Reference proteome</keyword>
<keyword evidence="3 6" id="KW-1133">Transmembrane helix</keyword>
<proteinExistence type="predicted"/>
<evidence type="ECO:0000256" key="1">
    <source>
        <dbReference type="ARBA" id="ARBA00004141"/>
    </source>
</evidence>
<dbReference type="Gene3D" id="1.50.10.150">
    <property type="entry name" value="Voltage-dependent anion channel"/>
    <property type="match status" value="1"/>
</dbReference>
<feature type="transmembrane region" description="Helical" evidence="6">
    <location>
        <begin position="104"/>
        <end position="121"/>
    </location>
</feature>
<dbReference type="Proteomes" id="UP000238413">
    <property type="component" value="Chromosome"/>
</dbReference>
<evidence type="ECO:0000256" key="4">
    <source>
        <dbReference type="ARBA" id="ARBA00023136"/>
    </source>
</evidence>
<evidence type="ECO:0000256" key="2">
    <source>
        <dbReference type="ARBA" id="ARBA00022692"/>
    </source>
</evidence>
<evidence type="ECO:0000256" key="5">
    <source>
        <dbReference type="SAM" id="MobiDB-lite"/>
    </source>
</evidence>
<feature type="transmembrane region" description="Helical" evidence="6">
    <location>
        <begin position="266"/>
        <end position="289"/>
    </location>
</feature>
<feature type="transmembrane region" description="Helical" evidence="6">
    <location>
        <begin position="20"/>
        <end position="37"/>
    </location>
</feature>
<dbReference type="CDD" id="cd09319">
    <property type="entry name" value="TDT_like_1"/>
    <property type="match status" value="1"/>
</dbReference>
<dbReference type="Pfam" id="PF03595">
    <property type="entry name" value="SLAC1"/>
    <property type="match status" value="1"/>
</dbReference>
<sequence length="338" mass="35458">MPAISQLRAWWAQRPPASGAAVMATGVISVGLHQTGYETLSRIALALAAVAWLALAADFAVRLVRDPQRWLREAGTPPGLTAVAATTVLGTRVSALGWHEVAEALMALSAVLWPVLLVVLARQHRERRMAGGVFLLCVAPQGLSVLGATLAMAVGAEWLAHAALVLFWLGLVMYGVALAHFDLREVVRGAGDQWIAGGALAVSALAGARLIDAHHVNPYLWNDDDQGVLRTVTVALLVLYLVCYVVLLVAEVVWPRPRYDVRRWATVFPMGITAVATLAVATALGISWLKGPGQVLLWVAVAAWLAAAAGAVRSIQATGTTGASGTTGATGTTGTVRP</sequence>
<evidence type="ECO:0000313" key="7">
    <source>
        <dbReference type="EMBL" id="AVH56976.1"/>
    </source>
</evidence>
<comment type="subcellular location">
    <subcellularLocation>
        <location evidence="1">Membrane</location>
        <topology evidence="1">Multi-pass membrane protein</topology>
    </subcellularLocation>
</comment>
<dbReference type="RefSeq" id="WP_099500704.1">
    <property type="nucleotide sequence ID" value="NZ_CP026652.1"/>
</dbReference>
<accession>A0ABM6SQT4</accession>
<feature type="transmembrane region" description="Helical" evidence="6">
    <location>
        <begin position="193"/>
        <end position="211"/>
    </location>
</feature>
<feature type="region of interest" description="Disordered" evidence="5">
    <location>
        <begin position="319"/>
        <end position="338"/>
    </location>
</feature>
<keyword evidence="2 6" id="KW-0812">Transmembrane</keyword>
<feature type="transmembrane region" description="Helical" evidence="6">
    <location>
        <begin position="43"/>
        <end position="64"/>
    </location>
</feature>
<organism evidence="7 8">
    <name type="scientific">Streptomyces dengpaensis</name>
    <dbReference type="NCBI Taxonomy" id="2049881"/>
    <lineage>
        <taxon>Bacteria</taxon>
        <taxon>Bacillati</taxon>
        <taxon>Actinomycetota</taxon>
        <taxon>Actinomycetes</taxon>
        <taxon>Kitasatosporales</taxon>
        <taxon>Streptomycetaceae</taxon>
        <taxon>Streptomyces</taxon>
    </lineage>
</organism>
<feature type="transmembrane region" description="Helical" evidence="6">
    <location>
        <begin position="158"/>
        <end position="181"/>
    </location>
</feature>
<feature type="transmembrane region" description="Helical" evidence="6">
    <location>
        <begin position="133"/>
        <end position="152"/>
    </location>
</feature>
<dbReference type="EMBL" id="CP026652">
    <property type="protein sequence ID" value="AVH56976.1"/>
    <property type="molecule type" value="Genomic_DNA"/>
</dbReference>
<dbReference type="InterPro" id="IPR038665">
    <property type="entry name" value="Voltage-dep_anion_channel_sf"/>
</dbReference>
<feature type="transmembrane region" description="Helical" evidence="6">
    <location>
        <begin position="231"/>
        <end position="254"/>
    </location>
</feature>
<gene>
    <name evidence="7" type="ORF">C4B68_15655</name>
</gene>
<keyword evidence="4 6" id="KW-0472">Membrane</keyword>